<organism evidence="1 2">
    <name type="scientific">Xanthomonas cerealis pv. cerealis</name>
    <dbReference type="NCBI Taxonomy" id="152263"/>
    <lineage>
        <taxon>Bacteria</taxon>
        <taxon>Pseudomonadati</taxon>
        <taxon>Pseudomonadota</taxon>
        <taxon>Gammaproteobacteria</taxon>
        <taxon>Lysobacterales</taxon>
        <taxon>Lysobacteraceae</taxon>
        <taxon>Xanthomonas</taxon>
        <taxon>Xanthomonas translucens group</taxon>
        <taxon>Xanthomonas cerealis</taxon>
    </lineage>
</organism>
<evidence type="ECO:0000313" key="2">
    <source>
        <dbReference type="Proteomes" id="UP000319349"/>
    </source>
</evidence>
<protein>
    <recommendedName>
        <fullName evidence="3">Aminoglycoside phosphotransferase domain-containing protein</fullName>
    </recommendedName>
</protein>
<dbReference type="Proteomes" id="UP000319349">
    <property type="component" value="Chromosome"/>
</dbReference>
<name>A0A514EA26_9XANT</name>
<reference evidence="1 2" key="1">
    <citation type="submission" date="2019-03" db="EMBL/GenBank/DDBJ databases">
        <title>Tal1 in Xanthomonas translucens pv. cerealis Contributes to Virulence in Bacterial Leaf Streak of Wheat.</title>
        <authorList>
            <person name="Shah S.M.A."/>
            <person name="Haq F."/>
            <person name="Ma W."/>
            <person name="Xu X."/>
            <person name="Wang S."/>
            <person name="Xu Z."/>
            <person name="Zou L."/>
            <person name="Zhu B."/>
            <person name="Chen G."/>
        </authorList>
    </citation>
    <scope>NUCLEOTIDE SEQUENCE [LARGE SCALE GENOMIC DNA]</scope>
    <source>
        <strain evidence="1 2">01</strain>
    </source>
</reference>
<accession>A0A514EA26</accession>
<proteinExistence type="predicted"/>
<sequence>MHMDIHPWNLMARKDHGQGTLSDLLDCDDAIVGHCDLFELLTPLIFMAQGNPLLATALLDA</sequence>
<dbReference type="AlphaFoldDB" id="A0A514EA26"/>
<keyword evidence="2" id="KW-1185">Reference proteome</keyword>
<evidence type="ECO:0000313" key="1">
    <source>
        <dbReference type="EMBL" id="QDI02884.1"/>
    </source>
</evidence>
<dbReference type="EMBL" id="CP038228">
    <property type="protein sequence ID" value="QDI02884.1"/>
    <property type="molecule type" value="Genomic_DNA"/>
</dbReference>
<gene>
    <name evidence="1" type="ORF">E4A48_03475</name>
</gene>
<evidence type="ECO:0008006" key="3">
    <source>
        <dbReference type="Google" id="ProtNLM"/>
    </source>
</evidence>